<dbReference type="NCBIfam" id="NF002148">
    <property type="entry name" value="PRK00982.1-2"/>
    <property type="match status" value="1"/>
</dbReference>
<dbReference type="HAMAP" id="MF_01217">
    <property type="entry name" value="Acyl_carrier"/>
    <property type="match status" value="1"/>
</dbReference>
<organism evidence="16">
    <name type="scientific">Medioppia subpectinata</name>
    <dbReference type="NCBI Taxonomy" id="1979941"/>
    <lineage>
        <taxon>Eukaryota</taxon>
        <taxon>Metazoa</taxon>
        <taxon>Ecdysozoa</taxon>
        <taxon>Arthropoda</taxon>
        <taxon>Chelicerata</taxon>
        <taxon>Arachnida</taxon>
        <taxon>Acari</taxon>
        <taxon>Acariformes</taxon>
        <taxon>Sarcoptiformes</taxon>
        <taxon>Oribatida</taxon>
        <taxon>Brachypylina</taxon>
        <taxon>Oppioidea</taxon>
        <taxon>Oppiidae</taxon>
        <taxon>Medioppia</taxon>
    </lineage>
</organism>
<name>A0A7R9KHY2_9ACAR</name>
<evidence type="ECO:0000256" key="8">
    <source>
        <dbReference type="ARBA" id="ARBA00022832"/>
    </source>
</evidence>
<dbReference type="EMBL" id="CAJPIZ010001741">
    <property type="protein sequence ID" value="CAG2104009.1"/>
    <property type="molecule type" value="Genomic_DNA"/>
</dbReference>
<evidence type="ECO:0000259" key="15">
    <source>
        <dbReference type="PROSITE" id="PS50075"/>
    </source>
</evidence>
<evidence type="ECO:0000256" key="1">
    <source>
        <dbReference type="ARBA" id="ARBA00004173"/>
    </source>
</evidence>
<dbReference type="InterPro" id="IPR009081">
    <property type="entry name" value="PP-bd_ACP"/>
</dbReference>
<dbReference type="PANTHER" id="PTHR20863:SF28">
    <property type="entry name" value="ACYL CARRIER PROTEIN, MITOCHONDRIAL"/>
    <property type="match status" value="1"/>
</dbReference>
<dbReference type="InterPro" id="IPR003231">
    <property type="entry name" value="ACP"/>
</dbReference>
<gene>
    <name evidence="16" type="ORF">OSB1V03_LOCUS4034</name>
</gene>
<feature type="domain" description="Carrier" evidence="15">
    <location>
        <begin position="12"/>
        <end position="87"/>
    </location>
</feature>
<keyword evidence="17" id="KW-1185">Reference proteome</keyword>
<comment type="subcellular location">
    <subcellularLocation>
        <location evidence="1">Mitochondrion</location>
    </subcellularLocation>
</comment>
<evidence type="ECO:0000256" key="11">
    <source>
        <dbReference type="ARBA" id="ARBA00023098"/>
    </source>
</evidence>
<dbReference type="GO" id="GO:0000035">
    <property type="term" value="F:acyl binding"/>
    <property type="evidence" value="ECO:0007669"/>
    <property type="project" value="TreeGrafter"/>
</dbReference>
<dbReference type="FunFam" id="1.10.1200.10:FF:000003">
    <property type="entry name" value="Acyl carrier protein"/>
    <property type="match status" value="1"/>
</dbReference>
<evidence type="ECO:0000256" key="12">
    <source>
        <dbReference type="ARBA" id="ARBA00023128"/>
    </source>
</evidence>
<evidence type="ECO:0000256" key="14">
    <source>
        <dbReference type="RuleBase" id="RU000722"/>
    </source>
</evidence>
<feature type="non-terminal residue" evidence="16">
    <location>
        <position position="1"/>
    </location>
</feature>
<dbReference type="Pfam" id="PF00550">
    <property type="entry name" value="PP-binding"/>
    <property type="match status" value="1"/>
</dbReference>
<dbReference type="GO" id="GO:0000036">
    <property type="term" value="F:acyl carrier activity"/>
    <property type="evidence" value="ECO:0007669"/>
    <property type="project" value="TreeGrafter"/>
</dbReference>
<proteinExistence type="inferred from homology"/>
<evidence type="ECO:0000256" key="7">
    <source>
        <dbReference type="ARBA" id="ARBA00022553"/>
    </source>
</evidence>
<sequence length="101" mass="11950">RRLAHKLPLTYDFIRERILLLLKLYDKIDASKLSLDSHFYKDLGLDSLDHVEVIMAIEDEFHFEIPDSDAEKLLTPRDLLKYISDKEEAYEGLQTDDHDHH</sequence>
<keyword evidence="5 14" id="KW-0596">Phosphopantetheine</keyword>
<comment type="similarity">
    <text evidence="3">Belongs to the acyl carrier protein (ACP) family.</text>
</comment>
<keyword evidence="6 14" id="KW-0444">Lipid biosynthesis</keyword>
<evidence type="ECO:0000256" key="6">
    <source>
        <dbReference type="ARBA" id="ARBA00022516"/>
    </source>
</evidence>
<keyword evidence="9" id="KW-0809">Transit peptide</keyword>
<keyword evidence="12" id="KW-0496">Mitochondrion</keyword>
<dbReference type="AlphaFoldDB" id="A0A7R9KHY2"/>
<keyword evidence="13 14" id="KW-0275">Fatty acid biosynthesis</keyword>
<accession>A0A7R9KHY2</accession>
<evidence type="ECO:0000256" key="9">
    <source>
        <dbReference type="ARBA" id="ARBA00022946"/>
    </source>
</evidence>
<evidence type="ECO:0000313" key="16">
    <source>
        <dbReference type="EMBL" id="CAD7623579.1"/>
    </source>
</evidence>
<evidence type="ECO:0000256" key="5">
    <source>
        <dbReference type="ARBA" id="ARBA00022450"/>
    </source>
</evidence>
<evidence type="ECO:0000256" key="2">
    <source>
        <dbReference type="ARBA" id="ARBA00005194"/>
    </source>
</evidence>
<evidence type="ECO:0000256" key="4">
    <source>
        <dbReference type="ARBA" id="ARBA00022448"/>
    </source>
</evidence>
<dbReference type="PROSITE" id="PS50075">
    <property type="entry name" value="CARRIER"/>
    <property type="match status" value="1"/>
</dbReference>
<evidence type="ECO:0000256" key="13">
    <source>
        <dbReference type="ARBA" id="ARBA00023160"/>
    </source>
</evidence>
<protein>
    <recommendedName>
        <fullName evidence="14">Acyl carrier protein</fullName>
    </recommendedName>
</protein>
<dbReference type="Gene3D" id="1.10.1200.10">
    <property type="entry name" value="ACP-like"/>
    <property type="match status" value="1"/>
</dbReference>
<dbReference type="SUPFAM" id="SSF47336">
    <property type="entry name" value="ACP-like"/>
    <property type="match status" value="1"/>
</dbReference>
<reference evidence="16" key="1">
    <citation type="submission" date="2020-11" db="EMBL/GenBank/DDBJ databases">
        <authorList>
            <person name="Tran Van P."/>
        </authorList>
    </citation>
    <scope>NUCLEOTIDE SEQUENCE</scope>
</reference>
<dbReference type="GO" id="GO:0005739">
    <property type="term" value="C:mitochondrion"/>
    <property type="evidence" value="ECO:0007669"/>
    <property type="project" value="UniProtKB-SubCell"/>
</dbReference>
<evidence type="ECO:0000256" key="3">
    <source>
        <dbReference type="ARBA" id="ARBA00010930"/>
    </source>
</evidence>
<keyword evidence="10" id="KW-0249">Electron transport</keyword>
<dbReference type="PANTHER" id="PTHR20863">
    <property type="entry name" value="ACYL CARRIER PROTEIN"/>
    <property type="match status" value="1"/>
</dbReference>
<keyword evidence="8" id="KW-0276">Fatty acid metabolism</keyword>
<keyword evidence="4" id="KW-0813">Transport</keyword>
<dbReference type="Proteomes" id="UP000759131">
    <property type="component" value="Unassembled WGS sequence"/>
</dbReference>
<comment type="function">
    <text evidence="14">Carrier of the growing fatty acid chain in fatty acid biosynthesis.</text>
</comment>
<evidence type="ECO:0000313" key="17">
    <source>
        <dbReference type="Proteomes" id="UP000759131"/>
    </source>
</evidence>
<dbReference type="EMBL" id="OC856316">
    <property type="protein sequence ID" value="CAD7623579.1"/>
    <property type="molecule type" value="Genomic_DNA"/>
</dbReference>
<evidence type="ECO:0000256" key="10">
    <source>
        <dbReference type="ARBA" id="ARBA00022982"/>
    </source>
</evidence>
<dbReference type="OrthoDB" id="448946at2759"/>
<keyword evidence="11" id="KW-0443">Lipid metabolism</keyword>
<keyword evidence="7" id="KW-0597">Phosphoprotein</keyword>
<dbReference type="InterPro" id="IPR036736">
    <property type="entry name" value="ACP-like_sf"/>
</dbReference>
<comment type="pathway">
    <text evidence="2">Lipid metabolism; fatty acid biosynthesis.</text>
</comment>